<organism evidence="2 3">
    <name type="scientific">Methylococcus capsulatus</name>
    <dbReference type="NCBI Taxonomy" id="414"/>
    <lineage>
        <taxon>Bacteria</taxon>
        <taxon>Pseudomonadati</taxon>
        <taxon>Pseudomonadota</taxon>
        <taxon>Gammaproteobacteria</taxon>
        <taxon>Methylococcales</taxon>
        <taxon>Methylococcaceae</taxon>
        <taxon>Methylococcus</taxon>
    </lineage>
</organism>
<dbReference type="EMBL" id="CP104311">
    <property type="protein sequence ID" value="WWF00642.1"/>
    <property type="molecule type" value="Genomic_DNA"/>
</dbReference>
<feature type="coiled-coil region" evidence="1">
    <location>
        <begin position="46"/>
        <end position="80"/>
    </location>
</feature>
<dbReference type="Proteomes" id="UP001359308">
    <property type="component" value="Chromosome"/>
</dbReference>
<keyword evidence="3" id="KW-1185">Reference proteome</keyword>
<protein>
    <submittedName>
        <fullName evidence="2">Uncharacterized protein</fullName>
    </submittedName>
</protein>
<name>A0ABZ2F0U0_METCP</name>
<dbReference type="RefSeq" id="WP_198321808.1">
    <property type="nucleotide sequence ID" value="NZ_CP104311.1"/>
</dbReference>
<evidence type="ECO:0000256" key="1">
    <source>
        <dbReference type="SAM" id="Coils"/>
    </source>
</evidence>
<gene>
    <name evidence="2" type="ORF">N4J17_09100</name>
</gene>
<reference evidence="2 3" key="1">
    <citation type="submission" date="2022-09" db="EMBL/GenBank/DDBJ databases">
        <authorList>
            <person name="Giprobiosintez L."/>
        </authorList>
    </citation>
    <scope>NUCLEOTIDE SEQUENCE [LARGE SCALE GENOMIC DNA]</scope>
    <source>
        <strain evidence="3">VKPM-B-12549 (GBS-15)</strain>
    </source>
</reference>
<evidence type="ECO:0000313" key="3">
    <source>
        <dbReference type="Proteomes" id="UP001359308"/>
    </source>
</evidence>
<keyword evidence="1" id="KW-0175">Coiled coil</keyword>
<sequence length="102" mass="11634">MNESTANMAEILANVLKLSRDAIANVSEREQLSIAVESLVMSTEHARRAQDQTEIALLALEEYRRQNRKLFEACQKWEAIANELLVRLAMVTRPPGQSKRMH</sequence>
<accession>A0ABZ2F0U0</accession>
<evidence type="ECO:0000313" key="2">
    <source>
        <dbReference type="EMBL" id="WWF00642.1"/>
    </source>
</evidence>
<proteinExistence type="predicted"/>